<name>A0ABT1LW90_9MYCO</name>
<organism evidence="1 2">
    <name type="scientific">Mycolicibacterium arenosum</name>
    <dbReference type="NCBI Taxonomy" id="2952157"/>
    <lineage>
        <taxon>Bacteria</taxon>
        <taxon>Bacillati</taxon>
        <taxon>Actinomycetota</taxon>
        <taxon>Actinomycetes</taxon>
        <taxon>Mycobacteriales</taxon>
        <taxon>Mycobacteriaceae</taxon>
        <taxon>Mycolicibacterium</taxon>
    </lineage>
</organism>
<evidence type="ECO:0008006" key="3">
    <source>
        <dbReference type="Google" id="ProtNLM"/>
    </source>
</evidence>
<gene>
    <name evidence="1" type="ORF">NM203_00930</name>
</gene>
<reference evidence="1 2" key="1">
    <citation type="submission" date="2022-06" db="EMBL/GenBank/DDBJ databases">
        <title>Mycolicibacterium sp. CAU 1645 isolated from seawater.</title>
        <authorList>
            <person name="Kim W."/>
        </authorList>
    </citation>
    <scope>NUCLEOTIDE SEQUENCE [LARGE SCALE GENOMIC DNA]</scope>
    <source>
        <strain evidence="1 2">CAU 1645</strain>
    </source>
</reference>
<evidence type="ECO:0000313" key="2">
    <source>
        <dbReference type="Proteomes" id="UP001651690"/>
    </source>
</evidence>
<dbReference type="RefSeq" id="WP_255057713.1">
    <property type="nucleotide sequence ID" value="NZ_JANDBD010000001.1"/>
</dbReference>
<protein>
    <recommendedName>
        <fullName evidence="3">SAM-dependent methyltransferase</fullName>
    </recommendedName>
</protein>
<accession>A0ABT1LW90</accession>
<sequence>MADSPFDNPRHVEKYADRVVQMVPAYRVIHQLTAVLIDEHAPVDANILVLGAGGGLETRAR</sequence>
<dbReference type="EMBL" id="JANDBD010000001">
    <property type="protein sequence ID" value="MCP9270742.1"/>
    <property type="molecule type" value="Genomic_DNA"/>
</dbReference>
<proteinExistence type="predicted"/>
<evidence type="ECO:0000313" key="1">
    <source>
        <dbReference type="EMBL" id="MCP9270742.1"/>
    </source>
</evidence>
<dbReference type="Proteomes" id="UP001651690">
    <property type="component" value="Unassembled WGS sequence"/>
</dbReference>
<comment type="caution">
    <text evidence="1">The sequence shown here is derived from an EMBL/GenBank/DDBJ whole genome shotgun (WGS) entry which is preliminary data.</text>
</comment>
<keyword evidence="2" id="KW-1185">Reference proteome</keyword>